<sequence length="405" mass="43600">MRCAVKRLARIIYLGVALIFGACAALPSAATPALPSPARFTLSPSPTFTSTPSPTPIPPENLPVWSTYPAPRLTPATPIPPPFGRVALPEGMHTLLLVGQDQFSPYLGRSDALLLVLYHPRLAKASLVSIPPDLFGYLPGYTMQRLSSAYAAGGIRLLTGAVEYNLGIRPDDWLVANMDDFILLIDELGGITVPVMQAIPNACGDFIYPGEVFMEGWLAACYARLRVGTDEAARGLRQQQLLFIVLQRLAGGGNLIRLPELYQLFNRRVRTSLTLEDVATNTSLVLRLADPKRVGFFQMGENETEVWQISEQPPATVFLPHRPAIQALLERAIDFASKPAPFSDLVVTLEYELTVSPTPTLSPTPTATPTGTATPTLIPTETPTPTGSITPGANLTPSATPTPTP</sequence>
<gene>
    <name evidence="5" type="ORF">DEQ80_07920</name>
</gene>
<dbReference type="PANTHER" id="PTHR33392:SF6">
    <property type="entry name" value="POLYISOPRENYL-TEICHOIC ACID--PEPTIDOGLYCAN TEICHOIC ACID TRANSFERASE TAGU"/>
    <property type="match status" value="1"/>
</dbReference>
<feature type="signal peptide" evidence="3">
    <location>
        <begin position="1"/>
        <end position="24"/>
    </location>
</feature>
<dbReference type="PANTHER" id="PTHR33392">
    <property type="entry name" value="POLYISOPRENYL-TEICHOIC ACID--PEPTIDOGLYCAN TEICHOIC ACID TRANSFERASE TAGU"/>
    <property type="match status" value="1"/>
</dbReference>
<name>A0A3D1JGQ2_9CHLR</name>
<evidence type="ECO:0000256" key="3">
    <source>
        <dbReference type="SAM" id="SignalP"/>
    </source>
</evidence>
<dbReference type="EMBL" id="DPBP01000031">
    <property type="protein sequence ID" value="HCE17770.1"/>
    <property type="molecule type" value="Genomic_DNA"/>
</dbReference>
<protein>
    <recommendedName>
        <fullName evidence="4">Cell envelope-related transcriptional attenuator domain-containing protein</fullName>
    </recommendedName>
</protein>
<dbReference type="AlphaFoldDB" id="A0A3D1JGQ2"/>
<accession>A0A3D1JGQ2</accession>
<evidence type="ECO:0000313" key="6">
    <source>
        <dbReference type="Proteomes" id="UP000264141"/>
    </source>
</evidence>
<comment type="similarity">
    <text evidence="1">Belongs to the LytR/CpsA/Psr (LCP) family.</text>
</comment>
<reference evidence="5 6" key="1">
    <citation type="journal article" date="2018" name="Nat. Biotechnol.">
        <title>A standardized bacterial taxonomy based on genome phylogeny substantially revises the tree of life.</title>
        <authorList>
            <person name="Parks D.H."/>
            <person name="Chuvochina M."/>
            <person name="Waite D.W."/>
            <person name="Rinke C."/>
            <person name="Skarshewski A."/>
            <person name="Chaumeil P.A."/>
            <person name="Hugenholtz P."/>
        </authorList>
    </citation>
    <scope>NUCLEOTIDE SEQUENCE [LARGE SCALE GENOMIC DNA]</scope>
    <source>
        <strain evidence="5">UBA8781</strain>
    </source>
</reference>
<dbReference type="Proteomes" id="UP000264141">
    <property type="component" value="Unassembled WGS sequence"/>
</dbReference>
<organism evidence="5 6">
    <name type="scientific">Anaerolinea thermolimosa</name>
    <dbReference type="NCBI Taxonomy" id="229919"/>
    <lineage>
        <taxon>Bacteria</taxon>
        <taxon>Bacillati</taxon>
        <taxon>Chloroflexota</taxon>
        <taxon>Anaerolineae</taxon>
        <taxon>Anaerolineales</taxon>
        <taxon>Anaerolineaceae</taxon>
        <taxon>Anaerolinea</taxon>
    </lineage>
</organism>
<feature type="domain" description="Cell envelope-related transcriptional attenuator" evidence="4">
    <location>
        <begin position="109"/>
        <end position="249"/>
    </location>
</feature>
<dbReference type="InterPro" id="IPR004474">
    <property type="entry name" value="LytR_CpsA_psr"/>
</dbReference>
<evidence type="ECO:0000256" key="1">
    <source>
        <dbReference type="ARBA" id="ARBA00006068"/>
    </source>
</evidence>
<keyword evidence="3" id="KW-0732">Signal</keyword>
<feature type="compositionally biased region" description="Low complexity" evidence="2">
    <location>
        <begin position="356"/>
        <end position="387"/>
    </location>
</feature>
<dbReference type="PROSITE" id="PS51257">
    <property type="entry name" value="PROKAR_LIPOPROTEIN"/>
    <property type="match status" value="1"/>
</dbReference>
<evidence type="ECO:0000256" key="2">
    <source>
        <dbReference type="SAM" id="MobiDB-lite"/>
    </source>
</evidence>
<evidence type="ECO:0000259" key="4">
    <source>
        <dbReference type="Pfam" id="PF03816"/>
    </source>
</evidence>
<feature type="region of interest" description="Disordered" evidence="2">
    <location>
        <begin position="356"/>
        <end position="405"/>
    </location>
</feature>
<feature type="chain" id="PRO_5017775299" description="Cell envelope-related transcriptional attenuator domain-containing protein" evidence="3">
    <location>
        <begin position="25"/>
        <end position="405"/>
    </location>
</feature>
<feature type="compositionally biased region" description="Polar residues" evidence="2">
    <location>
        <begin position="388"/>
        <end position="399"/>
    </location>
</feature>
<dbReference type="Gene3D" id="3.40.630.190">
    <property type="entry name" value="LCP protein"/>
    <property type="match status" value="1"/>
</dbReference>
<evidence type="ECO:0000313" key="5">
    <source>
        <dbReference type="EMBL" id="HCE17770.1"/>
    </source>
</evidence>
<dbReference type="InterPro" id="IPR050922">
    <property type="entry name" value="LytR/CpsA/Psr_CW_biosynth"/>
</dbReference>
<comment type="caution">
    <text evidence="5">The sequence shown here is derived from an EMBL/GenBank/DDBJ whole genome shotgun (WGS) entry which is preliminary data.</text>
</comment>
<proteinExistence type="inferred from homology"/>
<dbReference type="Pfam" id="PF03816">
    <property type="entry name" value="LytR_cpsA_psr"/>
    <property type="match status" value="1"/>
</dbReference>